<dbReference type="STRING" id="69279.BG36_15245"/>
<dbReference type="InterPro" id="IPR006076">
    <property type="entry name" value="FAD-dep_OxRdtase"/>
</dbReference>
<feature type="domain" description="FAD dependent oxidoreductase" evidence="2">
    <location>
        <begin position="5"/>
        <end position="348"/>
    </location>
</feature>
<dbReference type="GO" id="GO:0016491">
    <property type="term" value="F:oxidoreductase activity"/>
    <property type="evidence" value="ECO:0007669"/>
    <property type="project" value="UniProtKB-KW"/>
</dbReference>
<dbReference type="PANTHER" id="PTHR13847:SF287">
    <property type="entry name" value="FAD-DEPENDENT OXIDOREDUCTASE DOMAIN-CONTAINING PROTEIN 1"/>
    <property type="match status" value="1"/>
</dbReference>
<dbReference type="SUPFAM" id="SSF51905">
    <property type="entry name" value="FAD/NAD(P)-binding domain"/>
    <property type="match status" value="1"/>
</dbReference>
<evidence type="ECO:0000313" key="3">
    <source>
        <dbReference type="EMBL" id="EXL02304.1"/>
    </source>
</evidence>
<gene>
    <name evidence="3" type="ORF">BG36_15245</name>
</gene>
<sequence length="379" mass="40390">MMQCDVCIIGGGLVGCSTALHLVRAGKSVVLVERDRIGAHASGANFGGVRRHGRNVLELPLSTRAFDIWRNMGTLVGNDCEFMPTGHLKIARSEAEMAVLEQWSSFGAEHGIPVVLHDRTSLRANFPWLNTSSFGASFCPGDGHANPRLAAPAFALRAGAEGAVVIQGDGATTVEDARDEFEVTLHSRRRIRAAVLVNAAGAWGRHFARYYGDEAPVEAVAPQMFVSEPVPYIIDAVLGMVTGGLYLRQIPRGNVIFGGGRGILDPNCHRSSPSDRVFAETVGLAGDLVPSLRDIAVIRSWTGVEGHCEDGLPILGPSPRRANLYHAFGFSGHGFQMAPAVGAVLSELIARGFSETDISALSPRRFTGAKSSILAESEI</sequence>
<proteinExistence type="predicted"/>
<dbReference type="SUPFAM" id="SSF54373">
    <property type="entry name" value="FAD-linked reductases, C-terminal domain"/>
    <property type="match status" value="1"/>
</dbReference>
<dbReference type="Proteomes" id="UP000019849">
    <property type="component" value="Unassembled WGS sequence"/>
</dbReference>
<name>A0A011ST08_9HYPH</name>
<dbReference type="Gene3D" id="3.30.9.10">
    <property type="entry name" value="D-Amino Acid Oxidase, subunit A, domain 2"/>
    <property type="match status" value="1"/>
</dbReference>
<reference evidence="3 4" key="1">
    <citation type="submission" date="2014-02" db="EMBL/GenBank/DDBJ databases">
        <title>Aquamicrobium defluvii Genome sequencing.</title>
        <authorList>
            <person name="Wang X."/>
        </authorList>
    </citation>
    <scope>NUCLEOTIDE SEQUENCE [LARGE SCALE GENOMIC DNA]</scope>
    <source>
        <strain evidence="3 4">W13Z1</strain>
    </source>
</reference>
<dbReference type="HOGENOM" id="CLU_007884_4_3_5"/>
<dbReference type="PANTHER" id="PTHR13847">
    <property type="entry name" value="SARCOSINE DEHYDROGENASE-RELATED"/>
    <property type="match status" value="1"/>
</dbReference>
<dbReference type="EMBL" id="JENY01000032">
    <property type="protein sequence ID" value="EXL02304.1"/>
    <property type="molecule type" value="Genomic_DNA"/>
</dbReference>
<evidence type="ECO:0000259" key="2">
    <source>
        <dbReference type="Pfam" id="PF01266"/>
    </source>
</evidence>
<accession>A0A011ST08</accession>
<keyword evidence="1" id="KW-0560">Oxidoreductase</keyword>
<evidence type="ECO:0000313" key="4">
    <source>
        <dbReference type="Proteomes" id="UP000019849"/>
    </source>
</evidence>
<dbReference type="Pfam" id="PF01266">
    <property type="entry name" value="DAO"/>
    <property type="match status" value="1"/>
</dbReference>
<organism evidence="3 4">
    <name type="scientific">Aquamicrobium defluvii</name>
    <dbReference type="NCBI Taxonomy" id="69279"/>
    <lineage>
        <taxon>Bacteria</taxon>
        <taxon>Pseudomonadati</taxon>
        <taxon>Pseudomonadota</taxon>
        <taxon>Alphaproteobacteria</taxon>
        <taxon>Hyphomicrobiales</taxon>
        <taxon>Phyllobacteriaceae</taxon>
        <taxon>Aquamicrobium</taxon>
    </lineage>
</organism>
<dbReference type="GO" id="GO:0005737">
    <property type="term" value="C:cytoplasm"/>
    <property type="evidence" value="ECO:0007669"/>
    <property type="project" value="TreeGrafter"/>
</dbReference>
<dbReference type="Gene3D" id="3.50.50.60">
    <property type="entry name" value="FAD/NAD(P)-binding domain"/>
    <property type="match status" value="1"/>
</dbReference>
<dbReference type="eggNOG" id="COG0665">
    <property type="taxonomic scope" value="Bacteria"/>
</dbReference>
<comment type="caution">
    <text evidence="3">The sequence shown here is derived from an EMBL/GenBank/DDBJ whole genome shotgun (WGS) entry which is preliminary data.</text>
</comment>
<dbReference type="PATRIC" id="fig|69279.3.peg.4110"/>
<protein>
    <submittedName>
        <fullName evidence="3">FAD-binding oxidoreductase</fullName>
    </submittedName>
</protein>
<dbReference type="AlphaFoldDB" id="A0A011ST08"/>
<dbReference type="InterPro" id="IPR036188">
    <property type="entry name" value="FAD/NAD-bd_sf"/>
</dbReference>
<evidence type="ECO:0000256" key="1">
    <source>
        <dbReference type="ARBA" id="ARBA00023002"/>
    </source>
</evidence>